<evidence type="ECO:0000256" key="12">
    <source>
        <dbReference type="ARBA" id="ARBA00040923"/>
    </source>
</evidence>
<comment type="similarity">
    <text evidence="2">Belongs to the methyltransferase superfamily. L-isoaspartyl/D-aspartyl protein methyltransferase family.</text>
</comment>
<accession>A0ABQ0F6Q2</accession>
<evidence type="ECO:0000256" key="13">
    <source>
        <dbReference type="ARBA" id="ARBA00042126"/>
    </source>
</evidence>
<organism evidence="16 17">
    <name type="scientific">Apodemus speciosus</name>
    <name type="common">Large Japanese field mouse</name>
    <dbReference type="NCBI Taxonomy" id="105296"/>
    <lineage>
        <taxon>Eukaryota</taxon>
        <taxon>Metazoa</taxon>
        <taxon>Chordata</taxon>
        <taxon>Craniata</taxon>
        <taxon>Vertebrata</taxon>
        <taxon>Euteleostomi</taxon>
        <taxon>Mammalia</taxon>
        <taxon>Eutheria</taxon>
        <taxon>Euarchontoglires</taxon>
        <taxon>Glires</taxon>
        <taxon>Rodentia</taxon>
        <taxon>Myomorpha</taxon>
        <taxon>Muroidea</taxon>
        <taxon>Muridae</taxon>
        <taxon>Murinae</taxon>
        <taxon>Apodemus</taxon>
    </lineage>
</organism>
<comment type="function">
    <text evidence="14">Initiates the repair of damaged proteins by catalyzing methyl esterification of L-isoaspartyl and D-aspartyl residues produced by spontaneous isomerization and racemization of L-aspartyl and L-asparaginyl residues in aging peptides and proteins. Acts on EIF4EBP2, microtubule-associated protein 2, calreticulin, clathrin light chains a and b, Ubiquitin C-terminal hydrolase isozyme L1, phosphatidylethanolamine-binding protein 1, stathmin, beta-synuclein and alpha-synuclein.</text>
</comment>
<comment type="subcellular location">
    <subcellularLocation>
        <location evidence="1">Cytoplasm</location>
        <location evidence="1">Cytosol</location>
    </subcellularLocation>
</comment>
<evidence type="ECO:0000256" key="3">
    <source>
        <dbReference type="ARBA" id="ARBA00011245"/>
    </source>
</evidence>
<dbReference type="EMBL" id="BAAFST010000010">
    <property type="protein sequence ID" value="GAB1294949.1"/>
    <property type="molecule type" value="Genomic_DNA"/>
</dbReference>
<dbReference type="SUPFAM" id="SSF53335">
    <property type="entry name" value="S-adenosyl-L-methionine-dependent methyltransferases"/>
    <property type="match status" value="1"/>
</dbReference>
<feature type="region of interest" description="Disordered" evidence="15">
    <location>
        <begin position="1"/>
        <end position="23"/>
    </location>
</feature>
<name>A0ABQ0F6Q2_APOSI</name>
<dbReference type="InterPro" id="IPR000682">
    <property type="entry name" value="PCMT"/>
</dbReference>
<evidence type="ECO:0000256" key="5">
    <source>
        <dbReference type="ARBA" id="ARBA00022490"/>
    </source>
</evidence>
<dbReference type="InterPro" id="IPR029063">
    <property type="entry name" value="SAM-dependent_MTases_sf"/>
</dbReference>
<evidence type="ECO:0000256" key="4">
    <source>
        <dbReference type="ARBA" id="ARBA00011890"/>
    </source>
</evidence>
<evidence type="ECO:0000256" key="14">
    <source>
        <dbReference type="ARBA" id="ARBA00045609"/>
    </source>
</evidence>
<evidence type="ECO:0000313" key="16">
    <source>
        <dbReference type="EMBL" id="GAB1294949.1"/>
    </source>
</evidence>
<feature type="compositionally biased region" description="Gly residues" evidence="15">
    <location>
        <begin position="1"/>
        <end position="13"/>
    </location>
</feature>
<evidence type="ECO:0000256" key="9">
    <source>
        <dbReference type="ARBA" id="ARBA00031323"/>
    </source>
</evidence>
<dbReference type="Proteomes" id="UP001623349">
    <property type="component" value="Unassembled WGS sequence"/>
</dbReference>
<evidence type="ECO:0000256" key="2">
    <source>
        <dbReference type="ARBA" id="ARBA00005369"/>
    </source>
</evidence>
<evidence type="ECO:0000256" key="1">
    <source>
        <dbReference type="ARBA" id="ARBA00004514"/>
    </source>
</evidence>
<keyword evidence="6" id="KW-0489">Methyltransferase</keyword>
<evidence type="ECO:0000256" key="7">
    <source>
        <dbReference type="ARBA" id="ARBA00022679"/>
    </source>
</evidence>
<evidence type="ECO:0000256" key="11">
    <source>
        <dbReference type="ARBA" id="ARBA00035815"/>
    </source>
</evidence>
<evidence type="ECO:0000256" key="6">
    <source>
        <dbReference type="ARBA" id="ARBA00022603"/>
    </source>
</evidence>
<dbReference type="CDD" id="cd02440">
    <property type="entry name" value="AdoMet_MTases"/>
    <property type="match status" value="1"/>
</dbReference>
<keyword evidence="17" id="KW-1185">Reference proteome</keyword>
<dbReference type="PROSITE" id="PS01279">
    <property type="entry name" value="PCMT"/>
    <property type="match status" value="1"/>
</dbReference>
<comment type="catalytic activity">
    <reaction evidence="11">
        <text>[protein]-L-isoaspartate + S-adenosyl-L-methionine = [protein]-L-isoaspartate alpha-methyl ester + S-adenosyl-L-homocysteine</text>
        <dbReference type="Rhea" id="RHEA:12705"/>
        <dbReference type="Rhea" id="RHEA-COMP:12143"/>
        <dbReference type="Rhea" id="RHEA-COMP:12144"/>
        <dbReference type="ChEBI" id="CHEBI:57856"/>
        <dbReference type="ChEBI" id="CHEBI:59789"/>
        <dbReference type="ChEBI" id="CHEBI:90596"/>
        <dbReference type="ChEBI" id="CHEBI:90598"/>
        <dbReference type="EC" id="2.1.1.77"/>
    </reaction>
    <physiologicalReaction direction="left-to-right" evidence="11">
        <dbReference type="Rhea" id="RHEA:12706"/>
    </physiologicalReaction>
</comment>
<dbReference type="PANTHER" id="PTHR11579">
    <property type="entry name" value="PROTEIN-L-ISOASPARTATE O-METHYLTRANSFERASE"/>
    <property type="match status" value="1"/>
</dbReference>
<dbReference type="Gene3D" id="3.40.50.150">
    <property type="entry name" value="Vaccinia Virus protein VP39"/>
    <property type="match status" value="1"/>
</dbReference>
<dbReference type="NCBIfam" id="TIGR00080">
    <property type="entry name" value="pimt"/>
    <property type="match status" value="1"/>
</dbReference>
<keyword evidence="8" id="KW-0949">S-adenosyl-L-methionine</keyword>
<comment type="subunit">
    <text evidence="3">Monomer.</text>
</comment>
<sequence>MPGARIGGSGSGSDGSNSGRSSGDTSGAVTVWEVVSLLGKLLGTVAALKVVLYLLRVCFAMAWKSGGASHSELIHNLRIFRDRVSLYSPGCPGTHSEDQAGFELRNPPASASQVLGLKACATTARLLRPTTPTENGIIKTDKVFEVMLATDRSHYAKSNPYMDSPQSIALAVGAFEHCDSQQEDPGELLNPEGTCYHRSVKTASEAEAGFQATISAPHMHAYALELLFDQLHEGAKALDVGSGSGILTACFARMVGHSGKVIGIDHIKELVDDSITNVKKDDPMLLSSGRVRLVVGDGRMGYAEEAPYDAIHVGAAAPVVPQALIDQLKPGGRLILPVGPAGGNQMLEQYDKLQDGSVKMKPLMGVIYVPLTDKEKQWSRWK</sequence>
<protein>
    <recommendedName>
        <fullName evidence="12">Protein-L-isoaspartate(D-aspartate) O-methyltransferase</fullName>
        <ecNumber evidence="4">2.1.1.77</ecNumber>
    </recommendedName>
    <alternativeName>
        <fullName evidence="10">L-isoaspartyl protein carboxyl methyltransferase</fullName>
    </alternativeName>
    <alternativeName>
        <fullName evidence="13">Protein L-isoaspartyl/D-aspartyl methyltransferase</fullName>
    </alternativeName>
    <alternativeName>
        <fullName evidence="9">Protein-beta-aspartate methyltransferase</fullName>
    </alternativeName>
</protein>
<dbReference type="Pfam" id="PF01135">
    <property type="entry name" value="PCMT"/>
    <property type="match status" value="2"/>
</dbReference>
<keyword evidence="5" id="KW-0963">Cytoplasm</keyword>
<feature type="compositionally biased region" description="Low complexity" evidence="15">
    <location>
        <begin position="14"/>
        <end position="23"/>
    </location>
</feature>
<reference evidence="16 17" key="1">
    <citation type="submission" date="2024-08" db="EMBL/GenBank/DDBJ databases">
        <title>The draft genome of Apodemus speciosus.</title>
        <authorList>
            <person name="Nabeshima K."/>
            <person name="Suzuki S."/>
            <person name="Onuma M."/>
        </authorList>
    </citation>
    <scope>NUCLEOTIDE SEQUENCE [LARGE SCALE GENOMIC DNA]</scope>
    <source>
        <strain evidence="16">IB14-021</strain>
    </source>
</reference>
<evidence type="ECO:0000256" key="15">
    <source>
        <dbReference type="SAM" id="MobiDB-lite"/>
    </source>
</evidence>
<keyword evidence="7" id="KW-0808">Transferase</keyword>
<proteinExistence type="inferred from homology"/>
<evidence type="ECO:0000256" key="10">
    <source>
        <dbReference type="ARBA" id="ARBA00031350"/>
    </source>
</evidence>
<evidence type="ECO:0000256" key="8">
    <source>
        <dbReference type="ARBA" id="ARBA00022691"/>
    </source>
</evidence>
<comment type="caution">
    <text evidence="16">The sequence shown here is derived from an EMBL/GenBank/DDBJ whole genome shotgun (WGS) entry which is preliminary data.</text>
</comment>
<evidence type="ECO:0000313" key="17">
    <source>
        <dbReference type="Proteomes" id="UP001623349"/>
    </source>
</evidence>
<dbReference type="PANTHER" id="PTHR11579:SF7">
    <property type="entry name" value="PROTEIN-L-ISOASPARTATE(D-ASPARTATE) O-METHYLTRANSFERASE"/>
    <property type="match status" value="1"/>
</dbReference>
<gene>
    <name evidence="16" type="ORF">APTSU1_001018300</name>
</gene>
<dbReference type="EC" id="2.1.1.77" evidence="4"/>